<dbReference type="Pfam" id="PF16803">
    <property type="entry name" value="DRE2_N"/>
    <property type="match status" value="1"/>
</dbReference>
<dbReference type="InterPro" id="IPR007785">
    <property type="entry name" value="Anamorsin"/>
</dbReference>
<dbReference type="EMBL" id="SRRM01000016">
    <property type="protein sequence ID" value="TKY86706.1"/>
    <property type="molecule type" value="Genomic_DNA"/>
</dbReference>
<evidence type="ECO:0000256" key="5">
    <source>
        <dbReference type="ARBA" id="ARBA00022714"/>
    </source>
</evidence>
<feature type="binding site" evidence="10">
    <location>
        <position position="320"/>
    </location>
    <ligand>
        <name>[4Fe-4S] cluster</name>
        <dbReference type="ChEBI" id="CHEBI:49883"/>
    </ligand>
</feature>
<evidence type="ECO:0000256" key="3">
    <source>
        <dbReference type="ARBA" id="ARBA00022485"/>
    </source>
</evidence>
<keyword evidence="6 10" id="KW-0479">Metal-binding</keyword>
<proteinExistence type="inferred from homology"/>
<evidence type="ECO:0000256" key="4">
    <source>
        <dbReference type="ARBA" id="ARBA00022490"/>
    </source>
</evidence>
<evidence type="ECO:0000256" key="11">
    <source>
        <dbReference type="SAM" id="MobiDB-lite"/>
    </source>
</evidence>
<protein>
    <submittedName>
        <fullName evidence="14">Uncharacterized protein</fullName>
    </submittedName>
</protein>
<dbReference type="GO" id="GO:0051539">
    <property type="term" value="F:4 iron, 4 sulfur cluster binding"/>
    <property type="evidence" value="ECO:0007669"/>
    <property type="project" value="UniProtKB-KW"/>
</dbReference>
<comment type="similarity">
    <text evidence="2 10">Belongs to the anamorsin family.</text>
</comment>
<dbReference type="GeneID" id="40727241"/>
<dbReference type="KEGG" id="sgra:EX895_004346"/>
<gene>
    <name evidence="14" type="ORF">EX895_004346</name>
</gene>
<evidence type="ECO:0000259" key="13">
    <source>
        <dbReference type="Pfam" id="PF16803"/>
    </source>
</evidence>
<comment type="cofactor">
    <cofactor evidence="1 10">
        <name>[4Fe-4S] cluster</name>
        <dbReference type="ChEBI" id="CHEBI:49883"/>
    </cofactor>
</comment>
<dbReference type="Proteomes" id="UP000306050">
    <property type="component" value="Chromosome SGRAM_3"/>
</dbReference>
<dbReference type="PANTHER" id="PTHR13273">
    <property type="entry name" value="ANAMORSIN"/>
    <property type="match status" value="1"/>
</dbReference>
<comment type="domain">
    <text evidence="10">The N-terminal domain has structural similarity with S-adenosyl-L-methionine-dependent methyltransferases, but does not bind S-adenosyl-L-methionine. It is required for correct assembly of the 2 Fe-S clusters.</text>
</comment>
<feature type="binding site" evidence="10">
    <location>
        <position position="222"/>
    </location>
    <ligand>
        <name>[2Fe-2S] cluster</name>
        <dbReference type="ChEBI" id="CHEBI:190135"/>
    </ligand>
</feature>
<comment type="caution">
    <text evidence="14">The sequence shown here is derived from an EMBL/GenBank/DDBJ whole genome shotgun (WGS) entry which is preliminary data.</text>
</comment>
<feature type="short sequence motif" description="Cx2C motif 2" evidence="10">
    <location>
        <begin position="320"/>
        <end position="323"/>
    </location>
</feature>
<feature type="binding site" evidence="10">
    <location>
        <position position="238"/>
    </location>
    <ligand>
        <name>[2Fe-2S] cluster</name>
        <dbReference type="ChEBI" id="CHEBI:190135"/>
    </ligand>
</feature>
<comment type="caution">
    <text evidence="10">Lacks conserved residue(s) required for the propagation of feature annotation.</text>
</comment>
<reference evidence="14 15" key="1">
    <citation type="submission" date="2019-05" db="EMBL/GenBank/DDBJ databases">
        <title>Sporisorium graminicola CBS 10092 draft sequencing and annotation.</title>
        <authorList>
            <person name="Solano-Gonzalez S."/>
            <person name="Caddick M.X."/>
            <person name="Darby A."/>
        </authorList>
    </citation>
    <scope>NUCLEOTIDE SEQUENCE [LARGE SCALE GENOMIC DNA]</scope>
    <source>
        <strain evidence="14 15">CBS 10092</strain>
    </source>
</reference>
<evidence type="ECO:0000313" key="15">
    <source>
        <dbReference type="Proteomes" id="UP000306050"/>
    </source>
</evidence>
<dbReference type="Gene3D" id="3.40.50.150">
    <property type="entry name" value="Vaccinia Virus protein VP39"/>
    <property type="match status" value="1"/>
</dbReference>
<dbReference type="RefSeq" id="XP_029738691.1">
    <property type="nucleotide sequence ID" value="XM_029884941.1"/>
</dbReference>
<feature type="domain" description="Anamorsin C-terminal" evidence="12">
    <location>
        <begin position="217"/>
        <end position="339"/>
    </location>
</feature>
<feature type="short sequence motif" description="Cx2C motif 1" evidence="10">
    <location>
        <begin position="309"/>
        <end position="312"/>
    </location>
</feature>
<organism evidence="14 15">
    <name type="scientific">Sporisorium graminicola</name>
    <dbReference type="NCBI Taxonomy" id="280036"/>
    <lineage>
        <taxon>Eukaryota</taxon>
        <taxon>Fungi</taxon>
        <taxon>Dikarya</taxon>
        <taxon>Basidiomycota</taxon>
        <taxon>Ustilaginomycotina</taxon>
        <taxon>Ustilaginomycetes</taxon>
        <taxon>Ustilaginales</taxon>
        <taxon>Ustilaginaceae</taxon>
        <taxon>Sporisorium</taxon>
    </lineage>
</organism>
<keyword evidence="4 10" id="KW-0963">Cytoplasm</keyword>
<dbReference type="PANTHER" id="PTHR13273:SF14">
    <property type="entry name" value="ANAMORSIN"/>
    <property type="match status" value="1"/>
</dbReference>
<keyword evidence="15" id="KW-1185">Reference proteome</keyword>
<dbReference type="GO" id="GO:0005758">
    <property type="term" value="C:mitochondrial intermembrane space"/>
    <property type="evidence" value="ECO:0007669"/>
    <property type="project" value="UniProtKB-SubCell"/>
</dbReference>
<feature type="binding site" evidence="10">
    <location>
        <position position="240"/>
    </location>
    <ligand>
        <name>[2Fe-2S] cluster</name>
        <dbReference type="ChEBI" id="CHEBI:190135"/>
    </ligand>
</feature>
<accession>A0A4U7KRQ5</accession>
<dbReference type="Pfam" id="PF05093">
    <property type="entry name" value="CIAPIN1"/>
    <property type="match status" value="1"/>
</dbReference>
<feature type="binding site" evidence="10">
    <location>
        <position position="235"/>
    </location>
    <ligand>
        <name>[2Fe-2S] cluster</name>
        <dbReference type="ChEBI" id="CHEBI:190135"/>
    </ligand>
</feature>
<evidence type="ECO:0000256" key="2">
    <source>
        <dbReference type="ARBA" id="ARBA00008169"/>
    </source>
</evidence>
<sequence length="347" mass="35825">MSPPVATDASFSHTSNGVVSSTAVDPSGTVLVIGSMTSAQSGAYQKAVEAYSGRQVEMHMVDRLTDGATSLSPSTYPLAHLAVHYADASSPVLLSSLHSALQPNGKIVIEAGELVDATTAQRVKAELTIAGFTNVQSDVATGVVTASKPTSASASFSIGSSSGTSSALPLRRKLGGGAGASASAKKSLWATQPASANDLIDQSSLLRDADFIASTAVKRPDCDVATGQSKKKKACKGCTCGLRELQEEEERTTNANVVQLDTEDMDMPGAEPSEGGKRTEVTETIIGKDGKPKTIKRIQVDTKGATSSCGSCFLGDAFRCSSCPYLGLPAFEPGQKVEIPVGMDDDI</sequence>
<keyword evidence="3 10" id="KW-0004">4Fe-4S</keyword>
<dbReference type="InterPro" id="IPR031838">
    <property type="entry name" value="Dre2_N"/>
</dbReference>
<dbReference type="GO" id="GO:0009055">
    <property type="term" value="F:electron transfer activity"/>
    <property type="evidence" value="ECO:0007669"/>
    <property type="project" value="UniProtKB-UniRule"/>
</dbReference>
<dbReference type="InterPro" id="IPR029063">
    <property type="entry name" value="SAM-dependent_MTases_sf"/>
</dbReference>
<keyword evidence="7 10" id="KW-0408">Iron</keyword>
<comment type="domain">
    <text evidence="10">The C-terminal domain binds 2 Fe-S clusters but is otherwise mostly in an intrinsically disordered conformation.</text>
</comment>
<feature type="binding site" evidence="10">
    <location>
        <position position="312"/>
    </location>
    <ligand>
        <name>[4Fe-4S] cluster</name>
        <dbReference type="ChEBI" id="CHEBI:49883"/>
    </ligand>
</feature>
<dbReference type="InterPro" id="IPR046408">
    <property type="entry name" value="CIAPIN1"/>
</dbReference>
<feature type="domain" description="Fe-S cluster assembly protein Dre2 N-terminal" evidence="13">
    <location>
        <begin position="37"/>
        <end position="148"/>
    </location>
</feature>
<evidence type="ECO:0000313" key="14">
    <source>
        <dbReference type="EMBL" id="TKY86706.1"/>
    </source>
</evidence>
<keyword evidence="5 10" id="KW-0001">2Fe-2S</keyword>
<dbReference type="AlphaFoldDB" id="A0A4U7KRQ5"/>
<evidence type="ECO:0000259" key="12">
    <source>
        <dbReference type="Pfam" id="PF05093"/>
    </source>
</evidence>
<keyword evidence="9 10" id="KW-0496">Mitochondrion</keyword>
<dbReference type="HAMAP" id="MF_03115">
    <property type="entry name" value="Anamorsin"/>
    <property type="match status" value="1"/>
</dbReference>
<evidence type="ECO:0000256" key="8">
    <source>
        <dbReference type="ARBA" id="ARBA00023014"/>
    </source>
</evidence>
<name>A0A4U7KRQ5_9BASI</name>
<comment type="cofactor">
    <cofactor evidence="10">
        <name>[2Fe-2S] cluster</name>
        <dbReference type="ChEBI" id="CHEBI:190135"/>
    </cofactor>
</comment>
<keyword evidence="8 10" id="KW-0411">Iron-sulfur</keyword>
<comment type="subcellular location">
    <subcellularLocation>
        <location evidence="10">Cytoplasm</location>
    </subcellularLocation>
    <subcellularLocation>
        <location evidence="10">Mitochondrion intermembrane space</location>
    </subcellularLocation>
</comment>
<dbReference type="GO" id="GO:0046872">
    <property type="term" value="F:metal ion binding"/>
    <property type="evidence" value="ECO:0007669"/>
    <property type="project" value="UniProtKB-KW"/>
</dbReference>
<evidence type="ECO:0000256" key="9">
    <source>
        <dbReference type="ARBA" id="ARBA00023128"/>
    </source>
</evidence>
<dbReference type="GO" id="GO:0051537">
    <property type="term" value="F:2 iron, 2 sulfur cluster binding"/>
    <property type="evidence" value="ECO:0007669"/>
    <property type="project" value="UniProtKB-UniRule"/>
</dbReference>
<feature type="compositionally biased region" description="Polar residues" evidence="11">
    <location>
        <begin position="9"/>
        <end position="21"/>
    </location>
</feature>
<dbReference type="GO" id="GO:0016226">
    <property type="term" value="P:iron-sulfur cluster assembly"/>
    <property type="evidence" value="ECO:0007669"/>
    <property type="project" value="UniProtKB-UniRule"/>
</dbReference>
<dbReference type="OrthoDB" id="311633at2759"/>
<evidence type="ECO:0000256" key="1">
    <source>
        <dbReference type="ARBA" id="ARBA00001966"/>
    </source>
</evidence>
<feature type="region of interest" description="Disordered" evidence="11">
    <location>
        <begin position="1"/>
        <end position="21"/>
    </location>
</feature>
<evidence type="ECO:0000256" key="7">
    <source>
        <dbReference type="ARBA" id="ARBA00023004"/>
    </source>
</evidence>
<comment type="domain">
    <text evidence="10">The twin Cx2C motifs are involved in the recognition by the mitochondrial MIA40-ERV1 disulfide relay system. The formation of 2 disulfide bonds in the Cx2C motifs through dithiol/disulfide exchange reactions effectively traps the protein in the mitochondrial intermembrane space.</text>
</comment>
<feature type="region of interest" description="Fe-S binding site B" evidence="10">
    <location>
        <begin position="309"/>
        <end position="323"/>
    </location>
</feature>
<evidence type="ECO:0000256" key="6">
    <source>
        <dbReference type="ARBA" id="ARBA00022723"/>
    </source>
</evidence>
<evidence type="ECO:0000256" key="10">
    <source>
        <dbReference type="HAMAP-Rule" id="MF_03115"/>
    </source>
</evidence>
<feature type="binding site" evidence="10">
    <location>
        <position position="309"/>
    </location>
    <ligand>
        <name>[4Fe-4S] cluster</name>
        <dbReference type="ChEBI" id="CHEBI:49883"/>
    </ligand>
</feature>
<feature type="binding site" evidence="10">
    <location>
        <position position="323"/>
    </location>
    <ligand>
        <name>[4Fe-4S] cluster</name>
        <dbReference type="ChEBI" id="CHEBI:49883"/>
    </ligand>
</feature>